<comment type="caution">
    <text evidence="2">The sequence shown here is derived from an EMBL/GenBank/DDBJ whole genome shotgun (WGS) entry which is preliminary data.</text>
</comment>
<reference evidence="3" key="1">
    <citation type="journal article" date="2019" name="Int. J. Syst. Evol. Microbiol.">
        <title>The Global Catalogue of Microorganisms (GCM) 10K type strain sequencing project: providing services to taxonomists for standard genome sequencing and annotation.</title>
        <authorList>
            <consortium name="The Broad Institute Genomics Platform"/>
            <consortium name="The Broad Institute Genome Sequencing Center for Infectious Disease"/>
            <person name="Wu L."/>
            <person name="Ma J."/>
        </authorList>
    </citation>
    <scope>NUCLEOTIDE SEQUENCE [LARGE SCALE GENOMIC DNA]</scope>
    <source>
        <strain evidence="3">JCM 9373</strain>
    </source>
</reference>
<sequence>MLGITALVLVLLFGAAAGRVAVVTAAVEAAARDAARQASISRAGSAAGAKARESAQESLRSQGVSCMSVDVRVDTGGFGRPVGTPATVSASVSCTVPLSDLAFPGLPGSVVRRATFTSPLDPYRGRAVGLVPVEALVGAVG</sequence>
<dbReference type="Proteomes" id="UP001500320">
    <property type="component" value="Unassembled WGS sequence"/>
</dbReference>
<organism evidence="2 3">
    <name type="scientific">Planomonospora alba</name>
    <dbReference type="NCBI Taxonomy" id="161354"/>
    <lineage>
        <taxon>Bacteria</taxon>
        <taxon>Bacillati</taxon>
        <taxon>Actinomycetota</taxon>
        <taxon>Actinomycetes</taxon>
        <taxon>Streptosporangiales</taxon>
        <taxon>Streptosporangiaceae</taxon>
        <taxon>Planomonospora</taxon>
    </lineage>
</organism>
<keyword evidence="3" id="KW-1185">Reference proteome</keyword>
<protein>
    <recommendedName>
        <fullName evidence="4">Pilus assembly protein</fullName>
    </recommendedName>
</protein>
<evidence type="ECO:0000313" key="2">
    <source>
        <dbReference type="EMBL" id="GAA3120139.1"/>
    </source>
</evidence>
<feature type="chain" id="PRO_5045871718" description="Pilus assembly protein" evidence="1">
    <location>
        <begin position="22"/>
        <end position="141"/>
    </location>
</feature>
<feature type="signal peptide" evidence="1">
    <location>
        <begin position="1"/>
        <end position="21"/>
    </location>
</feature>
<proteinExistence type="predicted"/>
<evidence type="ECO:0000313" key="3">
    <source>
        <dbReference type="Proteomes" id="UP001500320"/>
    </source>
</evidence>
<gene>
    <name evidence="2" type="ORF">GCM10010466_08710</name>
</gene>
<evidence type="ECO:0000256" key="1">
    <source>
        <dbReference type="SAM" id="SignalP"/>
    </source>
</evidence>
<evidence type="ECO:0008006" key="4">
    <source>
        <dbReference type="Google" id="ProtNLM"/>
    </source>
</evidence>
<dbReference type="EMBL" id="BAAAUT010000005">
    <property type="protein sequence ID" value="GAA3120139.1"/>
    <property type="molecule type" value="Genomic_DNA"/>
</dbReference>
<accession>A0ABP6MN43</accession>
<keyword evidence="1" id="KW-0732">Signal</keyword>
<name>A0ABP6MN43_9ACTN</name>